<dbReference type="Proteomes" id="UP000742786">
    <property type="component" value="Unassembled WGS sequence"/>
</dbReference>
<dbReference type="InterPro" id="IPR023606">
    <property type="entry name" value="CoA-Trfase_III_dom_1_sf"/>
</dbReference>
<gene>
    <name evidence="2" type="primary">mct</name>
    <name evidence="2" type="ORF">GTOL_10162</name>
</gene>
<dbReference type="PANTHER" id="PTHR48207">
    <property type="entry name" value="SUCCINATE--HYDROXYMETHYLGLUTARATE COA-TRANSFERASE"/>
    <property type="match status" value="1"/>
</dbReference>
<dbReference type="EMBL" id="CAJQUM010000001">
    <property type="protein sequence ID" value="CAG4882280.1"/>
    <property type="molecule type" value="Genomic_DNA"/>
</dbReference>
<dbReference type="InterPro" id="IPR044855">
    <property type="entry name" value="CoA-Trfase_III_dom3_sf"/>
</dbReference>
<dbReference type="Gene3D" id="3.40.50.10540">
    <property type="entry name" value="Crotonobetainyl-coa:carnitine coa-transferase, domain 1"/>
    <property type="match status" value="1"/>
</dbReference>
<dbReference type="Pfam" id="PF02515">
    <property type="entry name" value="CoA_transf_3"/>
    <property type="match status" value="1"/>
</dbReference>
<evidence type="ECO:0000313" key="3">
    <source>
        <dbReference type="Proteomes" id="UP000742786"/>
    </source>
</evidence>
<proteinExistence type="predicted"/>
<evidence type="ECO:0000313" key="2">
    <source>
        <dbReference type="EMBL" id="CAG4882280.1"/>
    </source>
</evidence>
<dbReference type="EC" id="2.8.3.-" evidence="2"/>
<dbReference type="RefSeq" id="WP_220634370.1">
    <property type="nucleotide sequence ID" value="NZ_CAJQUM010000001.1"/>
</dbReference>
<protein>
    <submittedName>
        <fullName evidence="2">Succinyl-CoA:mesaconate CoA-transferase</fullName>
        <ecNumber evidence="2">2.8.3.-</ecNumber>
    </submittedName>
</protein>
<dbReference type="Gene3D" id="3.30.1540.10">
    <property type="entry name" value="formyl-coa transferase, domain 3"/>
    <property type="match status" value="1"/>
</dbReference>
<evidence type="ECO:0000256" key="1">
    <source>
        <dbReference type="ARBA" id="ARBA00022679"/>
    </source>
</evidence>
<dbReference type="InterPro" id="IPR003673">
    <property type="entry name" value="CoA-Trfase_fam_III"/>
</dbReference>
<keyword evidence="3" id="KW-1185">Reference proteome</keyword>
<name>A0A916J1A1_9PROT</name>
<dbReference type="InterPro" id="IPR050483">
    <property type="entry name" value="CoA-transferase_III_domain"/>
</dbReference>
<dbReference type="SUPFAM" id="SSF89796">
    <property type="entry name" value="CoA-transferase family III (CaiB/BaiF)"/>
    <property type="match status" value="1"/>
</dbReference>
<organism evidence="2 3">
    <name type="scientific">Georgfuchsia toluolica</name>
    <dbReference type="NCBI Taxonomy" id="424218"/>
    <lineage>
        <taxon>Bacteria</taxon>
        <taxon>Pseudomonadati</taxon>
        <taxon>Pseudomonadota</taxon>
        <taxon>Betaproteobacteria</taxon>
        <taxon>Nitrosomonadales</taxon>
        <taxon>Sterolibacteriaceae</taxon>
        <taxon>Georgfuchsia</taxon>
    </lineage>
</organism>
<dbReference type="AlphaFoldDB" id="A0A916J1A1"/>
<keyword evidence="1 2" id="KW-0808">Transferase</keyword>
<dbReference type="PANTHER" id="PTHR48207:SF3">
    <property type="entry name" value="SUCCINATE--HYDROXYMETHYLGLUTARATE COA-TRANSFERASE"/>
    <property type="match status" value="1"/>
</dbReference>
<comment type="caution">
    <text evidence="2">The sequence shown here is derived from an EMBL/GenBank/DDBJ whole genome shotgun (WGS) entry which is preliminary data.</text>
</comment>
<accession>A0A916J1A1</accession>
<dbReference type="GO" id="GO:0008410">
    <property type="term" value="F:CoA-transferase activity"/>
    <property type="evidence" value="ECO:0007669"/>
    <property type="project" value="TreeGrafter"/>
</dbReference>
<reference evidence="2" key="1">
    <citation type="submission" date="2021-04" db="EMBL/GenBank/DDBJ databases">
        <authorList>
            <person name="Hornung B."/>
        </authorList>
    </citation>
    <scope>NUCLEOTIDE SEQUENCE</scope>
    <source>
        <strain evidence="2">G5G6</strain>
    </source>
</reference>
<sequence>MTHFMTTGGLKGLRVLDLGHALAAPFCSQMLADHGADVIKIEPPDGDMSRRIGPFTDDDNTREYGGMFQSCNRNKRGMVIDFKNAEGREVFLKMVDNADVLIENFRSGVMERLGLSYEVLSKRNPRLVYTSIRGFGDPRGGKTAYTDWPAVDIVAQAMGGLMSITGPDAGSPMRVGGGPGDTIPGLFAAYATLVAVLESRISGKGQYVDVSMIDSMVALFEPLTVTYTYTGVPARPGGSRMPGIAPFGRVATKDGFAVIAVSAGRGWELCCEIIGRTDLIADPRFSTHAARGANPDEVYAAIEEFTRQHTCAELLALFGGKIPFAPVYDSVDIFNDPYFKVREMLPQVEQPGSKRKVTVAGVPQKLSRTPGGVYQRAPTLGEHTDDILGEIGLSAEEIALLHQSGAIA</sequence>